<dbReference type="Pfam" id="PF08534">
    <property type="entry name" value="Redoxin"/>
    <property type="match status" value="1"/>
</dbReference>
<feature type="domain" description="Thioredoxin" evidence="1">
    <location>
        <begin position="234"/>
        <end position="398"/>
    </location>
</feature>
<keyword evidence="3" id="KW-1185">Reference proteome</keyword>
<dbReference type="PROSITE" id="PS51352">
    <property type="entry name" value="THIOREDOXIN_2"/>
    <property type="match status" value="1"/>
</dbReference>
<dbReference type="AlphaFoldDB" id="A0A6C0GVD5"/>
<sequence length="407" mass="45316">MACQPSGKKQEQITLKPGIWRAVLQSPGGELPFGLDITRKTDSTFSVFALNGEERLPLDDAIIQGDSLRIPIGLFESEIVAKVADSTLTGRFTKYILERTTHMPFSSQYGHINRFTSTNQTPKTNLSGKWSVMFRSEGDSTQSVGIFEQQGSDVKGTFLTPTGDYRYLSGNMEGSTLQLSTFDGNHVYLFKAKVDESGQRLTGEFWSGVKGYETWTAVKNEQAALPDANSLTFLKKGYEELAFTFPDVETGKPVSLNEEWYKNKVVIVQLMGSWCPNCMDETKFLAPWYQKNKERGIEIIGLGYERSPDFAVSAPKLQKMKQRFGVEYTVLLAGVNDKAAATQTLPMIEKVMAFPSTIFIDKTGKVRRIHTGFSGPGTGKYYDEFVEEFNLFVDKLLAEEAAAASSD</sequence>
<name>A0A6C0GVD5_9BACT</name>
<evidence type="ECO:0000313" key="2">
    <source>
        <dbReference type="EMBL" id="QHT71976.1"/>
    </source>
</evidence>
<dbReference type="CDD" id="cd02966">
    <property type="entry name" value="TlpA_like_family"/>
    <property type="match status" value="1"/>
</dbReference>
<gene>
    <name evidence="2" type="ORF">GXP67_11355</name>
</gene>
<dbReference type="InterPro" id="IPR013766">
    <property type="entry name" value="Thioredoxin_domain"/>
</dbReference>
<proteinExistence type="predicted"/>
<dbReference type="EMBL" id="CP048222">
    <property type="protein sequence ID" value="QHT71976.1"/>
    <property type="molecule type" value="Genomic_DNA"/>
</dbReference>
<dbReference type="SUPFAM" id="SSF52833">
    <property type="entry name" value="Thioredoxin-like"/>
    <property type="match status" value="1"/>
</dbReference>
<dbReference type="InterPro" id="IPR013740">
    <property type="entry name" value="Redoxin"/>
</dbReference>
<dbReference type="Proteomes" id="UP000480178">
    <property type="component" value="Chromosome"/>
</dbReference>
<dbReference type="GO" id="GO:0016491">
    <property type="term" value="F:oxidoreductase activity"/>
    <property type="evidence" value="ECO:0007669"/>
    <property type="project" value="InterPro"/>
</dbReference>
<evidence type="ECO:0000313" key="3">
    <source>
        <dbReference type="Proteomes" id="UP000480178"/>
    </source>
</evidence>
<evidence type="ECO:0000259" key="1">
    <source>
        <dbReference type="PROSITE" id="PS51352"/>
    </source>
</evidence>
<accession>A0A6C0GVD5</accession>
<dbReference type="InterPro" id="IPR036249">
    <property type="entry name" value="Thioredoxin-like_sf"/>
</dbReference>
<dbReference type="KEGG" id="rhoz:GXP67_11355"/>
<reference evidence="2 3" key="1">
    <citation type="submission" date="2020-01" db="EMBL/GenBank/DDBJ databases">
        <authorList>
            <person name="Kim M.K."/>
        </authorList>
    </citation>
    <scope>NUCLEOTIDE SEQUENCE [LARGE SCALE GENOMIC DNA]</scope>
    <source>
        <strain evidence="2 3">172606-1</strain>
    </source>
</reference>
<dbReference type="InterPro" id="IPR050553">
    <property type="entry name" value="Thioredoxin_ResA/DsbE_sf"/>
</dbReference>
<dbReference type="Gene3D" id="3.40.30.10">
    <property type="entry name" value="Glutaredoxin"/>
    <property type="match status" value="1"/>
</dbReference>
<protein>
    <submittedName>
        <fullName evidence="2">TlpA family protein disulfide reductase</fullName>
    </submittedName>
</protein>
<dbReference type="PANTHER" id="PTHR42852:SF13">
    <property type="entry name" value="PROTEIN DIPZ"/>
    <property type="match status" value="1"/>
</dbReference>
<organism evidence="2 3">
    <name type="scientific">Rhodocytophaga rosea</name>
    <dbReference type="NCBI Taxonomy" id="2704465"/>
    <lineage>
        <taxon>Bacteria</taxon>
        <taxon>Pseudomonadati</taxon>
        <taxon>Bacteroidota</taxon>
        <taxon>Cytophagia</taxon>
        <taxon>Cytophagales</taxon>
        <taxon>Rhodocytophagaceae</taxon>
        <taxon>Rhodocytophaga</taxon>
    </lineage>
</organism>
<dbReference type="PANTHER" id="PTHR42852">
    <property type="entry name" value="THIOL:DISULFIDE INTERCHANGE PROTEIN DSBE"/>
    <property type="match status" value="1"/>
</dbReference>